<evidence type="ECO:0000256" key="1">
    <source>
        <dbReference type="SAM" id="Phobius"/>
    </source>
</evidence>
<feature type="transmembrane region" description="Helical" evidence="1">
    <location>
        <begin position="111"/>
        <end position="128"/>
    </location>
</feature>
<feature type="transmembrane region" description="Helical" evidence="1">
    <location>
        <begin position="6"/>
        <end position="23"/>
    </location>
</feature>
<dbReference type="EMBL" id="QKOX01000046">
    <property type="protein sequence ID" value="RWT15761.1"/>
    <property type="molecule type" value="Genomic_DNA"/>
</dbReference>
<gene>
    <name evidence="2" type="ORF">DN603_27505</name>
</gene>
<dbReference type="AlphaFoldDB" id="A0A443VEV2"/>
<keyword evidence="1" id="KW-0812">Transmembrane</keyword>
<keyword evidence="1" id="KW-1133">Transmembrane helix</keyword>
<dbReference type="RefSeq" id="WP_128320316.1">
    <property type="nucleotide sequence ID" value="NZ_JAUBKS010000040.1"/>
</dbReference>
<feature type="transmembrane region" description="Helical" evidence="1">
    <location>
        <begin position="140"/>
        <end position="163"/>
    </location>
</feature>
<evidence type="ECO:0000313" key="3">
    <source>
        <dbReference type="Proteomes" id="UP000288843"/>
    </source>
</evidence>
<name>A0A443VEV2_RAOPL</name>
<feature type="transmembrane region" description="Helical" evidence="1">
    <location>
        <begin position="64"/>
        <end position="90"/>
    </location>
</feature>
<proteinExistence type="predicted"/>
<dbReference type="Proteomes" id="UP000288843">
    <property type="component" value="Unassembled WGS sequence"/>
</dbReference>
<reference evidence="2 3" key="1">
    <citation type="submission" date="2018-06" db="EMBL/GenBank/DDBJ databases">
        <title>Carbapenemase-producing Enterobacteriaceae present in wastewater treatment plant effluent and nearby surface waters in the US.</title>
        <authorList>
            <person name="Mathys D.A."/>
            <person name="Mollenkopf D.F."/>
            <person name="Feicht S.M."/>
            <person name="Adams R.J."/>
            <person name="Albers A.L."/>
            <person name="Stuever D.M."/>
            <person name="Daniels J.B."/>
            <person name="Wittum T.E."/>
        </authorList>
    </citation>
    <scope>NUCLEOTIDE SEQUENCE [LARGE SCALE GENOMIC DNA]</scope>
    <source>
        <strain evidence="2 3">GEO_47_Down_B</strain>
    </source>
</reference>
<accession>A0A443VEV2</accession>
<sequence length="178" mass="20398">MAKHALSLFLKIVLFSVVMLLVAKVIPYDGLVNSIIGLFDFYSASRFTRFILGEPDQEVWESLYFYFAILITILISVPVMSAMITAYNGMTRKVNPANLFGDWILSTLRRLAKVFAFTFLFWTLFRFLPYSSFFPDGETYSAFITASALAFNLLLTMACYWLIMNEITSKIYSLFNAI</sequence>
<comment type="caution">
    <text evidence="2">The sequence shown here is derived from an EMBL/GenBank/DDBJ whole genome shotgun (WGS) entry which is preliminary data.</text>
</comment>
<keyword evidence="1" id="KW-0472">Membrane</keyword>
<protein>
    <submittedName>
        <fullName evidence="2">Uncharacterized protein</fullName>
    </submittedName>
</protein>
<evidence type="ECO:0000313" key="2">
    <source>
        <dbReference type="EMBL" id="RWT15761.1"/>
    </source>
</evidence>
<organism evidence="2 3">
    <name type="scientific">Raoultella planticola</name>
    <name type="common">Klebsiella planticola</name>
    <dbReference type="NCBI Taxonomy" id="575"/>
    <lineage>
        <taxon>Bacteria</taxon>
        <taxon>Pseudomonadati</taxon>
        <taxon>Pseudomonadota</taxon>
        <taxon>Gammaproteobacteria</taxon>
        <taxon>Enterobacterales</taxon>
        <taxon>Enterobacteriaceae</taxon>
        <taxon>Klebsiella/Raoultella group</taxon>
        <taxon>Raoultella</taxon>
    </lineage>
</organism>